<dbReference type="InterPro" id="IPR036188">
    <property type="entry name" value="FAD/NAD-bd_sf"/>
</dbReference>
<comment type="caution">
    <text evidence="2">The sequence shown here is derived from an EMBL/GenBank/DDBJ whole genome shotgun (WGS) entry which is preliminary data.</text>
</comment>
<protein>
    <submittedName>
        <fullName evidence="2">Carotenoid dehydrogenase</fullName>
    </submittedName>
</protein>
<accession>A0A3E2DGN5</accession>
<evidence type="ECO:0000256" key="1">
    <source>
        <dbReference type="SAM" id="MobiDB-lite"/>
    </source>
</evidence>
<evidence type="ECO:0000313" key="2">
    <source>
        <dbReference type="EMBL" id="RFT44464.1"/>
    </source>
</evidence>
<name>A0A3E2DGN5_9ACTN</name>
<dbReference type="Proteomes" id="UP000259211">
    <property type="component" value="Unassembled WGS sequence"/>
</dbReference>
<reference evidence="2 3" key="1">
    <citation type="submission" date="2017-07" db="EMBL/GenBank/DDBJ databases">
        <authorList>
            <person name="Sun Z.S."/>
            <person name="Albrecht U."/>
            <person name="Echele G."/>
            <person name="Lee C.C."/>
        </authorList>
    </citation>
    <scope>NUCLEOTIDE SEQUENCE [LARGE SCALE GENOMIC DNA]</scope>
    <source>
        <strain evidence="2 3">P16-029</strain>
    </source>
</reference>
<dbReference type="RefSeq" id="WP_117189299.1">
    <property type="nucleotide sequence ID" value="NZ_JAQDJS010000001.1"/>
</dbReference>
<gene>
    <name evidence="2" type="ORF">CHT91_06405</name>
</gene>
<sequence length="388" mass="42866">MGTVHIPGDGLVALAAALRLARVGHDVTVVTSSPRWRADAERPLAPEIGATLELPSAWRDLFAKSGRAMEAELAGIGIDLVEEPDRHVLAGDETVMMPTERGAQIHTVRDRYGECMANKWREVLDHADDVWQARRRNGVEDAVTSRPTPLPEPIHVDLCSPLAELSADETQLAVMRVFGCWNLVGPQGPTDLQPLLDLLDQRLIRRGVKIDPAPTPTPDAIIDTIPPPPRRSWWRRAPRPWSSPTVTVTTNDERPAHDNMDHRMEWRPEGLVETWTWWDGTQTHRIRHDHTHPVADPGMGTVWSAWRDRPPMAWSLHGSVPTLPASPASHGGPEPWAQLLTGALAAYLTHERLTGEDIRPTNKAIGAAGRPRRGRGSTNGASARKLAR</sequence>
<feature type="region of interest" description="Disordered" evidence="1">
    <location>
        <begin position="361"/>
        <end position="388"/>
    </location>
</feature>
<dbReference type="AlphaFoldDB" id="A0A3E2DGN5"/>
<evidence type="ECO:0000313" key="3">
    <source>
        <dbReference type="Proteomes" id="UP000259211"/>
    </source>
</evidence>
<organism evidence="2 3">
    <name type="scientific">Cutibacterium avidum</name>
    <dbReference type="NCBI Taxonomy" id="33010"/>
    <lineage>
        <taxon>Bacteria</taxon>
        <taxon>Bacillati</taxon>
        <taxon>Actinomycetota</taxon>
        <taxon>Actinomycetes</taxon>
        <taxon>Propionibacteriales</taxon>
        <taxon>Propionibacteriaceae</taxon>
        <taxon>Cutibacterium</taxon>
    </lineage>
</organism>
<feature type="region of interest" description="Disordered" evidence="1">
    <location>
        <begin position="209"/>
        <end position="256"/>
    </location>
</feature>
<proteinExistence type="predicted"/>
<dbReference type="EMBL" id="NOWI01000005">
    <property type="protein sequence ID" value="RFT44464.1"/>
    <property type="molecule type" value="Genomic_DNA"/>
</dbReference>
<dbReference type="SUPFAM" id="SSF51905">
    <property type="entry name" value="FAD/NAD(P)-binding domain"/>
    <property type="match status" value="1"/>
</dbReference>